<evidence type="ECO:0008006" key="3">
    <source>
        <dbReference type="Google" id="ProtNLM"/>
    </source>
</evidence>
<dbReference type="SUPFAM" id="SSF47336">
    <property type="entry name" value="ACP-like"/>
    <property type="match status" value="1"/>
</dbReference>
<name>A0A7Y6C1F3_9BACL</name>
<dbReference type="Proteomes" id="UP000526125">
    <property type="component" value="Unassembled WGS sequence"/>
</dbReference>
<accession>A0A7Y6C1F3</accession>
<dbReference type="EMBL" id="JABMCB010000201">
    <property type="protein sequence ID" value="NUU78780.1"/>
    <property type="molecule type" value="Genomic_DNA"/>
</dbReference>
<reference evidence="1 2" key="1">
    <citation type="submission" date="2020-05" db="EMBL/GenBank/DDBJ databases">
        <title>Genome Sequencing of Type Strains.</title>
        <authorList>
            <person name="Lemaire J.F."/>
            <person name="Inderbitzin P."/>
            <person name="Gregorio O.A."/>
            <person name="Collins S.B."/>
            <person name="Wespe N."/>
            <person name="Knight-Connoni V."/>
        </authorList>
    </citation>
    <scope>NUCLEOTIDE SEQUENCE [LARGE SCALE GENOMIC DNA]</scope>
    <source>
        <strain evidence="1 2">LMG 21957</strain>
    </source>
</reference>
<gene>
    <name evidence="1" type="ORF">HP552_26565</name>
</gene>
<comment type="caution">
    <text evidence="1">The sequence shown here is derived from an EMBL/GenBank/DDBJ whole genome shotgun (WGS) entry which is preliminary data.</text>
</comment>
<keyword evidence="2" id="KW-1185">Reference proteome</keyword>
<dbReference type="InterPro" id="IPR036736">
    <property type="entry name" value="ACP-like_sf"/>
</dbReference>
<protein>
    <recommendedName>
        <fullName evidence="3">Carrier domain-containing protein</fullName>
    </recommendedName>
</protein>
<evidence type="ECO:0000313" key="1">
    <source>
        <dbReference type="EMBL" id="NUU78780.1"/>
    </source>
</evidence>
<dbReference type="Gene3D" id="1.10.1200.10">
    <property type="entry name" value="ACP-like"/>
    <property type="match status" value="1"/>
</dbReference>
<evidence type="ECO:0000313" key="2">
    <source>
        <dbReference type="Proteomes" id="UP000526125"/>
    </source>
</evidence>
<organism evidence="1 2">
    <name type="scientific">Paenibacillus xylanilyticus</name>
    <dbReference type="NCBI Taxonomy" id="248903"/>
    <lineage>
        <taxon>Bacteria</taxon>
        <taxon>Bacillati</taxon>
        <taxon>Bacillota</taxon>
        <taxon>Bacilli</taxon>
        <taxon>Bacillales</taxon>
        <taxon>Paenibacillaceae</taxon>
        <taxon>Paenibacillus</taxon>
    </lineage>
</organism>
<dbReference type="AlphaFoldDB" id="A0A7Y6C1F3"/>
<proteinExistence type="predicted"/>
<dbReference type="RefSeq" id="WP_109998201.1">
    <property type="nucleotide sequence ID" value="NZ_JABMCB010000201.1"/>
</dbReference>
<sequence length="79" mass="8888">MDNELKQKVIEIVMTVTKLEKTPAEQEILPIDSFASVAIIVKLEDDFSIMFEDKDLVLDNFLSIGSIVNMVTEKKSLVS</sequence>